<dbReference type="Gene3D" id="1.10.10.60">
    <property type="entry name" value="Homeodomain-like"/>
    <property type="match status" value="1"/>
</dbReference>
<dbReference type="InterPro" id="IPR011991">
    <property type="entry name" value="ArsR-like_HTH"/>
</dbReference>
<proteinExistence type="predicted"/>
<feature type="transmembrane region" description="Helical" evidence="2">
    <location>
        <begin position="110"/>
        <end position="130"/>
    </location>
</feature>
<feature type="region of interest" description="Disordered" evidence="1">
    <location>
        <begin position="1"/>
        <end position="21"/>
    </location>
</feature>
<feature type="transmembrane region" description="Helical" evidence="2">
    <location>
        <begin position="50"/>
        <end position="73"/>
    </location>
</feature>
<organism evidence="3 4">
    <name type="scientific">Nocardia mexicana</name>
    <dbReference type="NCBI Taxonomy" id="279262"/>
    <lineage>
        <taxon>Bacteria</taxon>
        <taxon>Bacillati</taxon>
        <taxon>Actinomycetota</taxon>
        <taxon>Actinomycetes</taxon>
        <taxon>Mycobacteriales</taxon>
        <taxon>Nocardiaceae</taxon>
        <taxon>Nocardia</taxon>
    </lineage>
</organism>
<keyword evidence="2" id="KW-0812">Transmembrane</keyword>
<feature type="transmembrane region" description="Helical" evidence="2">
    <location>
        <begin position="79"/>
        <end position="103"/>
    </location>
</feature>
<dbReference type="EMBL" id="QQAZ01000013">
    <property type="protein sequence ID" value="RDI45299.1"/>
    <property type="molecule type" value="Genomic_DNA"/>
</dbReference>
<reference evidence="3 4" key="1">
    <citation type="submission" date="2018-07" db="EMBL/GenBank/DDBJ databases">
        <title>Genomic Encyclopedia of Type Strains, Phase IV (KMG-IV): sequencing the most valuable type-strain genomes for metagenomic binning, comparative biology and taxonomic classification.</title>
        <authorList>
            <person name="Goeker M."/>
        </authorList>
    </citation>
    <scope>NUCLEOTIDE SEQUENCE [LARGE SCALE GENOMIC DNA]</scope>
    <source>
        <strain evidence="3 4">DSM 44952</strain>
    </source>
</reference>
<keyword evidence="2" id="KW-0472">Membrane</keyword>
<name>A0A370GPK3_9NOCA</name>
<dbReference type="Proteomes" id="UP000255355">
    <property type="component" value="Unassembled WGS sequence"/>
</dbReference>
<gene>
    <name evidence="3" type="ORF">DFR68_11369</name>
</gene>
<feature type="transmembrane region" description="Helical" evidence="2">
    <location>
        <begin position="150"/>
        <end position="171"/>
    </location>
</feature>
<dbReference type="OrthoDB" id="4480597at2"/>
<comment type="caution">
    <text evidence="3">The sequence shown here is derived from an EMBL/GenBank/DDBJ whole genome shotgun (WGS) entry which is preliminary data.</text>
</comment>
<feature type="region of interest" description="Disordered" evidence="1">
    <location>
        <begin position="179"/>
        <end position="217"/>
    </location>
</feature>
<sequence>MTPDTVHTPTAPCAEPSPVPASTAGTIVAVRTATSSDESAGTPRPHRAHMFFWCVLAASAAVSVTGNAVHATFNTPAAPIAAAVAVVPPIALLTAVHGVTVLLRTQTRATAIHLLAMGLTVLIAAGAFWLSFTALRDLAELAGIPHQQAWLWPLIIEGSMTQATIALIALARNQFHHTTDDTAAPDATTVSPPPEHLSDSPTEGDHSSAPAQARYDQGTHHWSEVATAICEADPARRRDPGQIAHILKLHYADGLNPTEIACRTQRSRSTISRIIARATELETGCAEDGLVPSKSGGPQ</sequence>
<dbReference type="AlphaFoldDB" id="A0A370GPK3"/>
<keyword evidence="2" id="KW-1133">Transmembrane helix</keyword>
<evidence type="ECO:0000313" key="3">
    <source>
        <dbReference type="EMBL" id="RDI45299.1"/>
    </source>
</evidence>
<dbReference type="SUPFAM" id="SSF88659">
    <property type="entry name" value="Sigma3 and sigma4 domains of RNA polymerase sigma factors"/>
    <property type="match status" value="1"/>
</dbReference>
<evidence type="ECO:0000256" key="1">
    <source>
        <dbReference type="SAM" id="MobiDB-lite"/>
    </source>
</evidence>
<dbReference type="InterPro" id="IPR021235">
    <property type="entry name" value="DUF2637"/>
</dbReference>
<evidence type="ECO:0000313" key="4">
    <source>
        <dbReference type="Proteomes" id="UP000255355"/>
    </source>
</evidence>
<evidence type="ECO:0000256" key="2">
    <source>
        <dbReference type="SAM" id="Phobius"/>
    </source>
</evidence>
<dbReference type="CDD" id="cd00090">
    <property type="entry name" value="HTH_ARSR"/>
    <property type="match status" value="1"/>
</dbReference>
<dbReference type="Pfam" id="PF10935">
    <property type="entry name" value="DUF2637"/>
    <property type="match status" value="1"/>
</dbReference>
<protein>
    <submittedName>
        <fullName evidence="3">Helix-turn-helix protein</fullName>
    </submittedName>
</protein>
<accession>A0A370GPK3</accession>
<dbReference type="InterPro" id="IPR013324">
    <property type="entry name" value="RNA_pol_sigma_r3/r4-like"/>
</dbReference>
<keyword evidence="4" id="KW-1185">Reference proteome</keyword>
<dbReference type="STRING" id="1210089.GCA_001613165_03093"/>